<feature type="compositionally biased region" description="Acidic residues" evidence="2">
    <location>
        <begin position="145"/>
        <end position="154"/>
    </location>
</feature>
<dbReference type="EMBL" id="CAMPGE010029161">
    <property type="protein sequence ID" value="CAI2386638.1"/>
    <property type="molecule type" value="Genomic_DNA"/>
</dbReference>
<keyword evidence="4" id="KW-1185">Reference proteome</keyword>
<protein>
    <submittedName>
        <fullName evidence="3">Uncharacterized protein</fullName>
    </submittedName>
</protein>
<evidence type="ECO:0000256" key="2">
    <source>
        <dbReference type="SAM" id="MobiDB-lite"/>
    </source>
</evidence>
<organism evidence="3 4">
    <name type="scientific">Euplotes crassus</name>
    <dbReference type="NCBI Taxonomy" id="5936"/>
    <lineage>
        <taxon>Eukaryota</taxon>
        <taxon>Sar</taxon>
        <taxon>Alveolata</taxon>
        <taxon>Ciliophora</taxon>
        <taxon>Intramacronucleata</taxon>
        <taxon>Spirotrichea</taxon>
        <taxon>Hypotrichia</taxon>
        <taxon>Euplotida</taxon>
        <taxon>Euplotidae</taxon>
        <taxon>Moneuplotes</taxon>
    </lineage>
</organism>
<evidence type="ECO:0000256" key="1">
    <source>
        <dbReference type="SAM" id="Coils"/>
    </source>
</evidence>
<gene>
    <name evidence="3" type="ORF">ECRASSUSDP1_LOCUS28260</name>
</gene>
<feature type="coiled-coil region" evidence="1">
    <location>
        <begin position="79"/>
        <end position="138"/>
    </location>
</feature>
<reference evidence="3" key="1">
    <citation type="submission" date="2023-07" db="EMBL/GenBank/DDBJ databases">
        <authorList>
            <consortium name="AG Swart"/>
            <person name="Singh M."/>
            <person name="Singh A."/>
            <person name="Seah K."/>
            <person name="Emmerich C."/>
        </authorList>
    </citation>
    <scope>NUCLEOTIDE SEQUENCE</scope>
    <source>
        <strain evidence="3">DP1</strain>
    </source>
</reference>
<feature type="coiled-coil region" evidence="1">
    <location>
        <begin position="255"/>
        <end position="286"/>
    </location>
</feature>
<evidence type="ECO:0000313" key="3">
    <source>
        <dbReference type="EMBL" id="CAI2386638.1"/>
    </source>
</evidence>
<name>A0AAD1Y7K3_EUPCR</name>
<sequence length="311" mass="36909">MMSSDKWRLTLIRRRVCWNMRKRGSSRLDCGDIYRLKDEDLFIKFATAMISYEVFKSVIFDEEELQEEQWNVYEAYKGNSELKKTIHRLQVEKNNILAQKNREILHMQRRLNGKDAKIKQVRDELVRAKRSLKRSQDVMERCEGQDFEQTDDSYSECSKEESKNYKEGRSKRKKNGKFSNENCGKSGKKNGKNTYKEELKEEMTKLNDMQAPLSSSNKVILQIDKKMDTLTSMLQESQNLSKSLVFQNDVKDKELSTKSKEIKAIQRKAKLQEEKLTKEIIELREQYRFLKKFHSDISNFPSMKMKMITMI</sequence>
<keyword evidence="1" id="KW-0175">Coiled coil</keyword>
<accession>A0AAD1Y7K3</accession>
<feature type="region of interest" description="Disordered" evidence="2">
    <location>
        <begin position="143"/>
        <end position="195"/>
    </location>
</feature>
<dbReference type="AlphaFoldDB" id="A0AAD1Y7K3"/>
<comment type="caution">
    <text evidence="3">The sequence shown here is derived from an EMBL/GenBank/DDBJ whole genome shotgun (WGS) entry which is preliminary data.</text>
</comment>
<proteinExistence type="predicted"/>
<feature type="compositionally biased region" description="Basic and acidic residues" evidence="2">
    <location>
        <begin position="157"/>
        <end position="168"/>
    </location>
</feature>
<dbReference type="Proteomes" id="UP001295684">
    <property type="component" value="Unassembled WGS sequence"/>
</dbReference>
<evidence type="ECO:0000313" key="4">
    <source>
        <dbReference type="Proteomes" id="UP001295684"/>
    </source>
</evidence>